<dbReference type="EMBL" id="ML976660">
    <property type="protein sequence ID" value="KAF1978353.1"/>
    <property type="molecule type" value="Genomic_DNA"/>
</dbReference>
<organism evidence="1 2">
    <name type="scientific">Bimuria novae-zelandiae CBS 107.79</name>
    <dbReference type="NCBI Taxonomy" id="1447943"/>
    <lineage>
        <taxon>Eukaryota</taxon>
        <taxon>Fungi</taxon>
        <taxon>Dikarya</taxon>
        <taxon>Ascomycota</taxon>
        <taxon>Pezizomycotina</taxon>
        <taxon>Dothideomycetes</taxon>
        <taxon>Pleosporomycetidae</taxon>
        <taxon>Pleosporales</taxon>
        <taxon>Massarineae</taxon>
        <taxon>Didymosphaeriaceae</taxon>
        <taxon>Bimuria</taxon>
    </lineage>
</organism>
<dbReference type="Proteomes" id="UP000800036">
    <property type="component" value="Unassembled WGS sequence"/>
</dbReference>
<accession>A0A6A5VKX4</accession>
<keyword evidence="2" id="KW-1185">Reference proteome</keyword>
<protein>
    <submittedName>
        <fullName evidence="1">Uncharacterized protein</fullName>
    </submittedName>
</protein>
<evidence type="ECO:0000313" key="2">
    <source>
        <dbReference type="Proteomes" id="UP000800036"/>
    </source>
</evidence>
<reference evidence="1" key="1">
    <citation type="journal article" date="2020" name="Stud. Mycol.">
        <title>101 Dothideomycetes genomes: a test case for predicting lifestyles and emergence of pathogens.</title>
        <authorList>
            <person name="Haridas S."/>
            <person name="Albert R."/>
            <person name="Binder M."/>
            <person name="Bloem J."/>
            <person name="Labutti K."/>
            <person name="Salamov A."/>
            <person name="Andreopoulos B."/>
            <person name="Baker S."/>
            <person name="Barry K."/>
            <person name="Bills G."/>
            <person name="Bluhm B."/>
            <person name="Cannon C."/>
            <person name="Castanera R."/>
            <person name="Culley D."/>
            <person name="Daum C."/>
            <person name="Ezra D."/>
            <person name="Gonzalez J."/>
            <person name="Henrissat B."/>
            <person name="Kuo A."/>
            <person name="Liang C."/>
            <person name="Lipzen A."/>
            <person name="Lutzoni F."/>
            <person name="Magnuson J."/>
            <person name="Mondo S."/>
            <person name="Nolan M."/>
            <person name="Ohm R."/>
            <person name="Pangilinan J."/>
            <person name="Park H.-J."/>
            <person name="Ramirez L."/>
            <person name="Alfaro M."/>
            <person name="Sun H."/>
            <person name="Tritt A."/>
            <person name="Yoshinaga Y."/>
            <person name="Zwiers L.-H."/>
            <person name="Turgeon B."/>
            <person name="Goodwin S."/>
            <person name="Spatafora J."/>
            <person name="Crous P."/>
            <person name="Grigoriev I."/>
        </authorList>
    </citation>
    <scope>NUCLEOTIDE SEQUENCE</scope>
    <source>
        <strain evidence="1">CBS 107.79</strain>
    </source>
</reference>
<sequence length="134" mass="15001">MWSVIFWPDDQQYQVYVFQIFSSSINIVVSQIPFYRSNSVRHAQGVLISFPNQSPPHCPDAVLGLHPPRSHQSRKTAFTAAHLERCLGPVFLATVLYGWLALKQGPSSANLKAVHKSAFDTHRVEVPAICHHIG</sequence>
<proteinExistence type="predicted"/>
<name>A0A6A5VKX4_9PLEO</name>
<dbReference type="AlphaFoldDB" id="A0A6A5VKX4"/>
<evidence type="ECO:0000313" key="1">
    <source>
        <dbReference type="EMBL" id="KAF1978353.1"/>
    </source>
</evidence>
<gene>
    <name evidence="1" type="ORF">BU23DRAFT_222173</name>
</gene>